<dbReference type="Pfam" id="PF00498">
    <property type="entry name" value="FHA"/>
    <property type="match status" value="1"/>
</dbReference>
<reference evidence="3" key="1">
    <citation type="submission" date="2016-01" db="EMBL/GenBank/DDBJ databases">
        <authorList>
            <person name="Mcilroy J.S."/>
            <person name="Karst M S."/>
            <person name="Albertsen M."/>
        </authorList>
    </citation>
    <scope>NUCLEOTIDE SEQUENCE</scope>
    <source>
        <strain evidence="3">Cfx-K</strain>
    </source>
</reference>
<dbReference type="AlphaFoldDB" id="A0A160SYQ9"/>
<dbReference type="InterPro" id="IPR050923">
    <property type="entry name" value="Cell_Proc_Reg/RNA_Proc"/>
</dbReference>
<keyword evidence="1" id="KW-1133">Transmembrane helix</keyword>
<name>A0A160SYQ9_9CHLR</name>
<dbReference type="OrthoDB" id="9816434at2"/>
<evidence type="ECO:0000259" key="2">
    <source>
        <dbReference type="PROSITE" id="PS50006"/>
    </source>
</evidence>
<evidence type="ECO:0000256" key="1">
    <source>
        <dbReference type="SAM" id="Phobius"/>
    </source>
</evidence>
<keyword evidence="1" id="KW-0812">Transmembrane</keyword>
<dbReference type="InterPro" id="IPR000253">
    <property type="entry name" value="FHA_dom"/>
</dbReference>
<dbReference type="InterPro" id="IPR008984">
    <property type="entry name" value="SMAD_FHA_dom_sf"/>
</dbReference>
<dbReference type="CDD" id="cd00060">
    <property type="entry name" value="FHA"/>
    <property type="match status" value="1"/>
</dbReference>
<organism evidence="3 4">
    <name type="scientific">Candidatus Promineifilum breve</name>
    <dbReference type="NCBI Taxonomy" id="1806508"/>
    <lineage>
        <taxon>Bacteria</taxon>
        <taxon>Bacillati</taxon>
        <taxon>Chloroflexota</taxon>
        <taxon>Ardenticatenia</taxon>
        <taxon>Candidatus Promineifilales</taxon>
        <taxon>Candidatus Promineifilaceae</taxon>
        <taxon>Candidatus Promineifilum</taxon>
    </lineage>
</organism>
<dbReference type="Gene3D" id="2.60.200.20">
    <property type="match status" value="1"/>
</dbReference>
<sequence length="160" mass="17322">MSSATILLLLRLLSAAALLSFLGVLFYFLYADLRATRLVAGGQPATFGSLRVLSNRTGNPPVDSLVELAPITTIGRHSRNNIVLNDTYISGEHALLSWRDSQWWLEDLGSRNGTLLNDIALTDPVVISAGDVIAIGEVRFKLELPGSREEGESGIRDSNS</sequence>
<evidence type="ECO:0000313" key="4">
    <source>
        <dbReference type="Proteomes" id="UP000215027"/>
    </source>
</evidence>
<keyword evidence="4" id="KW-1185">Reference proteome</keyword>
<dbReference type="PROSITE" id="PS50006">
    <property type="entry name" value="FHA_DOMAIN"/>
    <property type="match status" value="1"/>
</dbReference>
<dbReference type="SMART" id="SM00240">
    <property type="entry name" value="FHA"/>
    <property type="match status" value="1"/>
</dbReference>
<feature type="transmembrane region" description="Helical" evidence="1">
    <location>
        <begin position="6"/>
        <end position="30"/>
    </location>
</feature>
<feature type="domain" description="FHA" evidence="2">
    <location>
        <begin position="72"/>
        <end position="121"/>
    </location>
</feature>
<accession>A0A160SYQ9</accession>
<evidence type="ECO:0000313" key="3">
    <source>
        <dbReference type="EMBL" id="CUS02214.2"/>
    </source>
</evidence>
<protein>
    <submittedName>
        <fullName evidence="3">FHA domain containing protein</fullName>
    </submittedName>
</protein>
<proteinExistence type="predicted"/>
<dbReference type="KEGG" id="pbf:CFX0092_A0333"/>
<dbReference type="PANTHER" id="PTHR23308">
    <property type="entry name" value="NUCLEAR INHIBITOR OF PROTEIN PHOSPHATASE-1"/>
    <property type="match status" value="1"/>
</dbReference>
<keyword evidence="1" id="KW-0472">Membrane</keyword>
<dbReference type="EMBL" id="LN890655">
    <property type="protein sequence ID" value="CUS02214.2"/>
    <property type="molecule type" value="Genomic_DNA"/>
</dbReference>
<dbReference type="Proteomes" id="UP000215027">
    <property type="component" value="Chromosome I"/>
</dbReference>
<dbReference type="RefSeq" id="WP_095041856.1">
    <property type="nucleotide sequence ID" value="NZ_LN890655.1"/>
</dbReference>
<gene>
    <name evidence="3" type="ORF">CFX0092_A0333</name>
</gene>
<dbReference type="SUPFAM" id="SSF49879">
    <property type="entry name" value="SMAD/FHA domain"/>
    <property type="match status" value="1"/>
</dbReference>